<dbReference type="PROSITE" id="PS52035">
    <property type="entry name" value="PEPTIDASE_M14"/>
    <property type="match status" value="1"/>
</dbReference>
<dbReference type="Gene3D" id="3.40.630.10">
    <property type="entry name" value="Zn peptidases"/>
    <property type="match status" value="1"/>
</dbReference>
<dbReference type="Pfam" id="PF00246">
    <property type="entry name" value="Peptidase_M14"/>
    <property type="match status" value="1"/>
</dbReference>
<evidence type="ECO:0000313" key="9">
    <source>
        <dbReference type="EMBL" id="GLO65112.1"/>
    </source>
</evidence>
<evidence type="ECO:0000259" key="8">
    <source>
        <dbReference type="PROSITE" id="PS52035"/>
    </source>
</evidence>
<keyword evidence="3" id="KW-0645">Protease</keyword>
<keyword evidence="6" id="KW-0482">Metalloprotease</keyword>
<proteinExistence type="inferred from homology"/>
<dbReference type="Proteomes" id="UP001275436">
    <property type="component" value="Unassembled WGS sequence"/>
</dbReference>
<dbReference type="RefSeq" id="WP_017795783.1">
    <property type="nucleotide sequence ID" value="NZ_BSKO01000001.1"/>
</dbReference>
<dbReference type="PANTHER" id="PTHR11705:SF143">
    <property type="entry name" value="SLL0236 PROTEIN"/>
    <property type="match status" value="1"/>
</dbReference>
<evidence type="ECO:0000256" key="7">
    <source>
        <dbReference type="PROSITE-ProRule" id="PRU01379"/>
    </source>
</evidence>
<gene>
    <name evidence="9" type="ORF">MACH08_08960</name>
</gene>
<evidence type="ECO:0000256" key="2">
    <source>
        <dbReference type="ARBA" id="ARBA00005988"/>
    </source>
</evidence>
<protein>
    <recommendedName>
        <fullName evidence="8">Peptidase M14 domain-containing protein</fullName>
    </recommendedName>
</protein>
<evidence type="ECO:0000256" key="4">
    <source>
        <dbReference type="ARBA" id="ARBA00022801"/>
    </source>
</evidence>
<comment type="caution">
    <text evidence="9">The sequence shown here is derived from an EMBL/GenBank/DDBJ whole genome shotgun (WGS) entry which is preliminary data.</text>
</comment>
<name>A0ABQ5TKQ8_9BACI</name>
<comment type="cofactor">
    <cofactor evidence="1">
        <name>Zn(2+)</name>
        <dbReference type="ChEBI" id="CHEBI:29105"/>
    </cofactor>
</comment>
<comment type="similarity">
    <text evidence="2 7">Belongs to the peptidase M14 family.</text>
</comment>
<evidence type="ECO:0000313" key="10">
    <source>
        <dbReference type="Proteomes" id="UP001275436"/>
    </source>
</evidence>
<dbReference type="EMBL" id="BSKO01000001">
    <property type="protein sequence ID" value="GLO65112.1"/>
    <property type="molecule type" value="Genomic_DNA"/>
</dbReference>
<sequence length="511" mass="57589">MNHFTWKKRLSQLVIVMVMLTLFPLTGFAEENDINMDPPLTGFEQRDGETWTTHEEEIEFLEEVATLSDRVSYSQIGTTVEGRPLHLVRVGFPEPPSDEDIANGNNMLVIGTQHGNEGAPREMALKLLRDLAFTDDEERLELLQDATILFIPTANPDGREADTRSNAEGIDINREHLSLRTLEVQAIASVLDEFNPDITVDGHERPRASGNPDIEMLWPRNLNVDEQLRSLNQEMVEDHLLPEVEGYGFSTGLYGTPGGAGGGDERIMRNMLGLRNGLGLLTETAGLQEPNYRVDAQMRTVEGVLSFYYDRFEEITSAVSEAPERQASLGNEQNQPFYLDGADNWEPTNVIEKKPTGYLLTNVQVDAMEKHMNFFSLEKENVYSAGEYVTMSQPKMGVIPFLFDKRATYNEVEGIALYNSQNVGTATNMSLLVDHFANENAFTNTSDVRTLKMQLTAVDRFEKKEDTSKVNKHLNGLIDLLNYQSDNDLVSEDAAEDLMKYALFLKEKWLD</sequence>
<feature type="domain" description="Peptidase M14" evidence="8">
    <location>
        <begin position="50"/>
        <end position="308"/>
    </location>
</feature>
<organism evidence="9 10">
    <name type="scientific">Oceanobacillus kimchii</name>
    <dbReference type="NCBI Taxonomy" id="746691"/>
    <lineage>
        <taxon>Bacteria</taxon>
        <taxon>Bacillati</taxon>
        <taxon>Bacillota</taxon>
        <taxon>Bacilli</taxon>
        <taxon>Bacillales</taxon>
        <taxon>Bacillaceae</taxon>
        <taxon>Oceanobacillus</taxon>
    </lineage>
</organism>
<evidence type="ECO:0000256" key="3">
    <source>
        <dbReference type="ARBA" id="ARBA00022670"/>
    </source>
</evidence>
<feature type="active site" description="Proton donor/acceptor" evidence="7">
    <location>
        <position position="283"/>
    </location>
</feature>
<dbReference type="InterPro" id="IPR000834">
    <property type="entry name" value="Peptidase_M14"/>
</dbReference>
<evidence type="ECO:0000256" key="5">
    <source>
        <dbReference type="ARBA" id="ARBA00022833"/>
    </source>
</evidence>
<accession>A0ABQ5TKQ8</accession>
<evidence type="ECO:0000256" key="1">
    <source>
        <dbReference type="ARBA" id="ARBA00001947"/>
    </source>
</evidence>
<dbReference type="SMART" id="SM00631">
    <property type="entry name" value="Zn_pept"/>
    <property type="match status" value="1"/>
</dbReference>
<keyword evidence="10" id="KW-1185">Reference proteome</keyword>
<dbReference type="SUPFAM" id="SSF53187">
    <property type="entry name" value="Zn-dependent exopeptidases"/>
    <property type="match status" value="1"/>
</dbReference>
<dbReference type="PANTHER" id="PTHR11705">
    <property type="entry name" value="PROTEASE FAMILY M14 CARBOXYPEPTIDASE A,B"/>
    <property type="match status" value="1"/>
</dbReference>
<keyword evidence="5" id="KW-0862">Zinc</keyword>
<dbReference type="Pfam" id="PF22888">
    <property type="entry name" value="FIMAH"/>
    <property type="match status" value="1"/>
</dbReference>
<dbReference type="InterPro" id="IPR054470">
    <property type="entry name" value="FIMAH_dom"/>
</dbReference>
<evidence type="ECO:0000256" key="6">
    <source>
        <dbReference type="ARBA" id="ARBA00023049"/>
    </source>
</evidence>
<reference evidence="9 10" key="1">
    <citation type="submission" date="2023-02" db="EMBL/GenBank/DDBJ databases">
        <title>Oceanobacillus kimchii IFOP_LL358 isolated form Alexandrium catenella lab strain.</title>
        <authorList>
            <person name="Gajardo G."/>
            <person name="Ueki S."/>
            <person name="Maruyama F."/>
        </authorList>
    </citation>
    <scope>NUCLEOTIDE SEQUENCE [LARGE SCALE GENOMIC DNA]</scope>
    <source>
        <strain evidence="9 10">IFOP_LL358</strain>
    </source>
</reference>
<keyword evidence="4" id="KW-0378">Hydrolase</keyword>